<dbReference type="SFLD" id="SFLDS00019">
    <property type="entry name" value="Glutathione_Transferase_(cytos"/>
    <property type="match status" value="1"/>
</dbReference>
<dbReference type="SUPFAM" id="SSF52833">
    <property type="entry name" value="Thioredoxin-like"/>
    <property type="match status" value="1"/>
</dbReference>
<protein>
    <submittedName>
        <fullName evidence="5">Putative glutathione S-transferase</fullName>
    </submittedName>
</protein>
<dbReference type="EMBL" id="SMGJ01000011">
    <property type="protein sequence ID" value="TCK64986.1"/>
    <property type="molecule type" value="Genomic_DNA"/>
</dbReference>
<keyword evidence="5" id="KW-0808">Transferase</keyword>
<dbReference type="Pfam" id="PF13409">
    <property type="entry name" value="GST_N_2"/>
    <property type="match status" value="1"/>
</dbReference>
<evidence type="ECO:0000256" key="2">
    <source>
        <dbReference type="PIRSR" id="PIRSR015753-2"/>
    </source>
</evidence>
<feature type="binding site" evidence="2">
    <location>
        <begin position="124"/>
        <end position="127"/>
    </location>
    <ligand>
        <name>glutathione</name>
        <dbReference type="ChEBI" id="CHEBI:57925"/>
    </ligand>
</feature>
<evidence type="ECO:0000256" key="1">
    <source>
        <dbReference type="PIRSR" id="PIRSR015753-1"/>
    </source>
</evidence>
<dbReference type="PROSITE" id="PS50405">
    <property type="entry name" value="GST_CTER"/>
    <property type="match status" value="1"/>
</dbReference>
<dbReference type="Gene3D" id="3.40.30.10">
    <property type="entry name" value="Glutaredoxin"/>
    <property type="match status" value="1"/>
</dbReference>
<dbReference type="RefSeq" id="WP_132302923.1">
    <property type="nucleotide sequence ID" value="NZ_CP170642.1"/>
</dbReference>
<dbReference type="PANTHER" id="PTHR32419">
    <property type="entry name" value="GLUTATHIONYL-HYDROQUINONE REDUCTASE"/>
    <property type="match status" value="1"/>
</dbReference>
<feature type="domain" description="GST C-terminal" evidence="4">
    <location>
        <begin position="167"/>
        <end position="291"/>
    </location>
</feature>
<dbReference type="PANTHER" id="PTHR32419:SF6">
    <property type="entry name" value="GLUTATHIONE S-TRANSFERASE OMEGA-LIKE 1-RELATED"/>
    <property type="match status" value="1"/>
</dbReference>
<feature type="active site" description="Proton donor/acceptor" evidence="1">
    <location>
        <position position="190"/>
    </location>
</feature>
<dbReference type="InterPro" id="IPR010987">
    <property type="entry name" value="Glutathione-S-Trfase_C-like"/>
</dbReference>
<evidence type="ECO:0000256" key="3">
    <source>
        <dbReference type="PIRSR" id="PIRSR015753-3"/>
    </source>
</evidence>
<feature type="site" description="Lowers pKa of active site Cys" evidence="3">
    <location>
        <position position="291"/>
    </location>
</feature>
<dbReference type="InterPro" id="IPR036249">
    <property type="entry name" value="Thioredoxin-like_sf"/>
</dbReference>
<dbReference type="InterPro" id="IPR047047">
    <property type="entry name" value="GST_Omega-like_C"/>
</dbReference>
<feature type="active site" description="Nucleophile" evidence="1">
    <location>
        <position position="59"/>
    </location>
</feature>
<dbReference type="CDD" id="cd03190">
    <property type="entry name" value="GST_C_Omega_like"/>
    <property type="match status" value="1"/>
</dbReference>
<name>A0A4R1KJK2_9PAST</name>
<feature type="binding site" evidence="2">
    <location>
        <position position="96"/>
    </location>
    <ligand>
        <name>glutathione</name>
        <dbReference type="ChEBI" id="CHEBI:57925"/>
    </ligand>
</feature>
<dbReference type="InterPro" id="IPR004045">
    <property type="entry name" value="Glutathione_S-Trfase_N"/>
</dbReference>
<dbReference type="AlphaFoldDB" id="A0A4R1KJK2"/>
<evidence type="ECO:0000313" key="5">
    <source>
        <dbReference type="EMBL" id="TCK64986.1"/>
    </source>
</evidence>
<dbReference type="GO" id="GO:0004364">
    <property type="term" value="F:glutathione transferase activity"/>
    <property type="evidence" value="ECO:0007669"/>
    <property type="project" value="InterPro"/>
</dbReference>
<dbReference type="GO" id="GO:0005737">
    <property type="term" value="C:cytoplasm"/>
    <property type="evidence" value="ECO:0007669"/>
    <property type="project" value="TreeGrafter"/>
</dbReference>
<evidence type="ECO:0000313" key="6">
    <source>
        <dbReference type="Proteomes" id="UP000295496"/>
    </source>
</evidence>
<dbReference type="InterPro" id="IPR036282">
    <property type="entry name" value="Glutathione-S-Trfase_C_sf"/>
</dbReference>
<accession>A0A4R1KJK2</accession>
<keyword evidence="6" id="KW-1185">Reference proteome</keyword>
<dbReference type="SUPFAM" id="SSF47616">
    <property type="entry name" value="GST C-terminal domain-like"/>
    <property type="match status" value="1"/>
</dbReference>
<dbReference type="Proteomes" id="UP000295496">
    <property type="component" value="Unassembled WGS sequence"/>
</dbReference>
<dbReference type="PIRSF" id="PIRSF015753">
    <property type="entry name" value="GST"/>
    <property type="match status" value="1"/>
</dbReference>
<reference evidence="5 6" key="1">
    <citation type="submission" date="2019-03" db="EMBL/GenBank/DDBJ databases">
        <title>Genomic Encyclopedia of Type Strains, Phase IV (KMG-IV): sequencing the most valuable type-strain genomes for metagenomic binning, comparative biology and taxonomic classification.</title>
        <authorList>
            <person name="Goeker M."/>
        </authorList>
    </citation>
    <scope>NUCLEOTIDE SEQUENCE [LARGE SCALE GENOMIC DNA]</scope>
    <source>
        <strain evidence="5 6">DSM 10053</strain>
    </source>
</reference>
<evidence type="ECO:0000259" key="4">
    <source>
        <dbReference type="PROSITE" id="PS50405"/>
    </source>
</evidence>
<organism evidence="5 6">
    <name type="scientific">Lonepinella koalarum</name>
    <dbReference type="NCBI Taxonomy" id="53417"/>
    <lineage>
        <taxon>Bacteria</taxon>
        <taxon>Pseudomonadati</taxon>
        <taxon>Pseudomonadota</taxon>
        <taxon>Gammaproteobacteria</taxon>
        <taxon>Pasteurellales</taxon>
        <taxon>Pasteurellaceae</taxon>
        <taxon>Lonepinella</taxon>
    </lineage>
</organism>
<dbReference type="SFLD" id="SFLDG01148">
    <property type="entry name" value="Xi_(cytGST)"/>
    <property type="match status" value="1"/>
</dbReference>
<dbReference type="Pfam" id="PF13410">
    <property type="entry name" value="GST_C_2"/>
    <property type="match status" value="1"/>
</dbReference>
<comment type="caution">
    <text evidence="5">The sequence shown here is derived from an EMBL/GenBank/DDBJ whole genome shotgun (WGS) entry which is preliminary data.</text>
</comment>
<dbReference type="InterPro" id="IPR016639">
    <property type="entry name" value="GST_Omega/GSH"/>
</dbReference>
<sequence>MSSIINQHEPLNKSVSPLELSQDGRFVRQTSRFITPFGDQAGQLPIESNRYRLLVSYACPWAHRQLIALKLLGLDKHISIGVVNPVRPTNTDKKDWAFDEPDSVLGIRYLSDIYLATDPDYIGRFTVPAVVDLSTKKVVNNDFLNLLRHWQLAWKSLHKANASDLYPEPLRTQIDELNELIFNDVNNGVYKAGFATSQTAYEQAYDQLFSTLDKLEQRLAHSRYLFGDQITDSDIRLYVTLVRFDVAYYNGFKCNRQRLIDFPNLWGYARDLYQQDAFKQTTHFDHIKAHYHLSATINPYQILPKGPDLSLWDSPHHREQLAQYGE</sequence>
<dbReference type="InterPro" id="IPR040079">
    <property type="entry name" value="Glutathione_S-Trfase"/>
</dbReference>
<dbReference type="SFLD" id="SFLDG01206">
    <property type="entry name" value="Xi.1"/>
    <property type="match status" value="1"/>
</dbReference>
<dbReference type="Gene3D" id="1.20.1050.10">
    <property type="match status" value="1"/>
</dbReference>
<proteinExistence type="predicted"/>
<gene>
    <name evidence="5" type="ORF">EV692_2371</name>
</gene>
<feature type="site" description="Lowers pKa of active site Cys" evidence="3">
    <location>
        <position position="248"/>
    </location>
</feature>